<keyword evidence="3" id="KW-1185">Reference proteome</keyword>
<dbReference type="PANTHER" id="PTHR12654:SF0">
    <property type="entry name" value="NON-LYSOSOMAL GLUCOSYLCERAMIDASE"/>
    <property type="match status" value="1"/>
</dbReference>
<dbReference type="InterPro" id="IPR006775">
    <property type="entry name" value="GH116_catalytic"/>
</dbReference>
<reference evidence="2 3" key="2">
    <citation type="submission" date="2018-11" db="EMBL/GenBank/DDBJ databases">
        <authorList>
            <consortium name="Pathogen Informatics"/>
        </authorList>
    </citation>
    <scope>NUCLEOTIDE SEQUENCE [LARGE SCALE GENOMIC DNA]</scope>
</reference>
<protein>
    <submittedName>
        <fullName evidence="4">DUF608 domain-containing protein</fullName>
    </submittedName>
</protein>
<dbReference type="WBParaSite" id="TCLT_0000250101-mRNA-1">
    <property type="protein sequence ID" value="TCLT_0000250101-mRNA-1"/>
    <property type="gene ID" value="TCLT_0000250101"/>
</dbReference>
<dbReference type="InterPro" id="IPR052566">
    <property type="entry name" value="Non-lysos_glucosylceramidase"/>
</dbReference>
<gene>
    <name evidence="2" type="ORF">TCLT_LOCUS2502</name>
</gene>
<dbReference type="GO" id="GO:0008422">
    <property type="term" value="F:beta-glucosidase activity"/>
    <property type="evidence" value="ECO:0007669"/>
    <property type="project" value="TreeGrafter"/>
</dbReference>
<evidence type="ECO:0000313" key="4">
    <source>
        <dbReference type="WBParaSite" id="TCLT_0000250101-mRNA-1"/>
    </source>
</evidence>
<accession>A0A0N5CQK1</accession>
<dbReference type="OrthoDB" id="730489at2759"/>
<feature type="domain" description="Glycosyl-hydrolase family 116 catalytic region" evidence="1">
    <location>
        <begin position="4"/>
        <end position="85"/>
    </location>
</feature>
<dbReference type="PANTHER" id="PTHR12654">
    <property type="entry name" value="BILE ACID BETA-GLUCOSIDASE-RELATED"/>
    <property type="match status" value="1"/>
</dbReference>
<dbReference type="AlphaFoldDB" id="A0A0N5CQK1"/>
<dbReference type="STRING" id="103827.A0A0N5CQK1"/>
<name>A0A0N5CQK1_THECL</name>
<dbReference type="Proteomes" id="UP000276776">
    <property type="component" value="Unassembled WGS sequence"/>
</dbReference>
<organism evidence="4">
    <name type="scientific">Thelazia callipaeda</name>
    <name type="common">Oriental eyeworm</name>
    <name type="synonym">Parasitic nematode</name>
    <dbReference type="NCBI Taxonomy" id="103827"/>
    <lineage>
        <taxon>Eukaryota</taxon>
        <taxon>Metazoa</taxon>
        <taxon>Ecdysozoa</taxon>
        <taxon>Nematoda</taxon>
        <taxon>Chromadorea</taxon>
        <taxon>Rhabditida</taxon>
        <taxon>Spirurina</taxon>
        <taxon>Spiruromorpha</taxon>
        <taxon>Thelazioidea</taxon>
        <taxon>Thelaziidae</taxon>
        <taxon>Thelazia</taxon>
    </lineage>
</organism>
<sequence>MLQWNPCGEVDQSCIQSEEIWGGTTYALASFYILMNQRRQGFETAQGWYQSCWEKFGLQYQTPEAITDRYYRAIGYMRPLAIWAMQWALEMKKSNM</sequence>
<dbReference type="EMBL" id="UYYF01000527">
    <property type="protein sequence ID" value="VDM98489.1"/>
    <property type="molecule type" value="Genomic_DNA"/>
</dbReference>
<evidence type="ECO:0000313" key="2">
    <source>
        <dbReference type="EMBL" id="VDM98489.1"/>
    </source>
</evidence>
<proteinExistence type="predicted"/>
<dbReference type="Pfam" id="PF04685">
    <property type="entry name" value="DUF608"/>
    <property type="match status" value="1"/>
</dbReference>
<evidence type="ECO:0000313" key="3">
    <source>
        <dbReference type="Proteomes" id="UP000276776"/>
    </source>
</evidence>
<reference evidence="4" key="1">
    <citation type="submission" date="2017-02" db="UniProtKB">
        <authorList>
            <consortium name="WormBaseParasite"/>
        </authorList>
    </citation>
    <scope>IDENTIFICATION</scope>
</reference>
<evidence type="ECO:0000259" key="1">
    <source>
        <dbReference type="Pfam" id="PF04685"/>
    </source>
</evidence>